<gene>
    <name evidence="10" type="ORF">CI238_07683</name>
</gene>
<evidence type="ECO:0000256" key="6">
    <source>
        <dbReference type="ARBA" id="ARBA00023230"/>
    </source>
</evidence>
<feature type="compositionally biased region" description="Low complexity" evidence="8">
    <location>
        <begin position="407"/>
        <end position="418"/>
    </location>
</feature>
<keyword evidence="5" id="KW-0804">Transcription</keyword>
<dbReference type="InterPro" id="IPR004827">
    <property type="entry name" value="bZIP"/>
</dbReference>
<dbReference type="PROSITE" id="PS50217">
    <property type="entry name" value="BZIP"/>
    <property type="match status" value="1"/>
</dbReference>
<dbReference type="CDD" id="cd14710">
    <property type="entry name" value="bZIP_HAC1-like"/>
    <property type="match status" value="1"/>
</dbReference>
<keyword evidence="7" id="KW-0539">Nucleus</keyword>
<name>A0A167DCJ4_COLIC</name>
<feature type="region of interest" description="Disordered" evidence="8">
    <location>
        <begin position="534"/>
        <end position="557"/>
    </location>
</feature>
<organism evidence="10 11">
    <name type="scientific">Colletotrichum incanum</name>
    <name type="common">Soybean anthracnose fungus</name>
    <dbReference type="NCBI Taxonomy" id="1573173"/>
    <lineage>
        <taxon>Eukaryota</taxon>
        <taxon>Fungi</taxon>
        <taxon>Dikarya</taxon>
        <taxon>Ascomycota</taxon>
        <taxon>Pezizomycotina</taxon>
        <taxon>Sordariomycetes</taxon>
        <taxon>Hypocreomycetidae</taxon>
        <taxon>Glomerellales</taxon>
        <taxon>Glomerellaceae</taxon>
        <taxon>Colletotrichum</taxon>
        <taxon>Colletotrichum spaethianum species complex</taxon>
    </lineage>
</organism>
<protein>
    <submittedName>
        <fullName evidence="10">Transcriptional activator hac1</fullName>
    </submittedName>
</protein>
<evidence type="ECO:0000256" key="5">
    <source>
        <dbReference type="ARBA" id="ARBA00023163"/>
    </source>
</evidence>
<reference evidence="10 11" key="1">
    <citation type="submission" date="2015-06" db="EMBL/GenBank/DDBJ databases">
        <title>Survival trade-offs in plant roots during colonization by closely related pathogenic and mutualistic fungi.</title>
        <authorList>
            <person name="Hacquard S."/>
            <person name="Kracher B."/>
            <person name="Hiruma K."/>
            <person name="Weinman A."/>
            <person name="Muench P."/>
            <person name="Garrido Oter R."/>
            <person name="Ver Loren van Themaat E."/>
            <person name="Dallerey J.-F."/>
            <person name="Damm U."/>
            <person name="Henrissat B."/>
            <person name="Lespinet O."/>
            <person name="Thon M."/>
            <person name="Kemen E."/>
            <person name="McHardy A.C."/>
            <person name="Schulze-Lefert P."/>
            <person name="O'Connell R.J."/>
        </authorList>
    </citation>
    <scope>NUCLEOTIDE SEQUENCE [LARGE SCALE GENOMIC DNA]</scope>
    <source>
        <strain evidence="10 11">MAFF 238704</strain>
    </source>
</reference>
<feature type="region of interest" description="Disordered" evidence="8">
    <location>
        <begin position="681"/>
        <end position="700"/>
    </location>
</feature>
<dbReference type="Proteomes" id="UP000076584">
    <property type="component" value="Unassembled WGS sequence"/>
</dbReference>
<evidence type="ECO:0000256" key="3">
    <source>
        <dbReference type="ARBA" id="ARBA00023015"/>
    </source>
</evidence>
<keyword evidence="3" id="KW-0805">Transcription regulation</keyword>
<dbReference type="InterPro" id="IPR044280">
    <property type="entry name" value="Hac1/HY5"/>
</dbReference>
<dbReference type="SUPFAM" id="SSF57959">
    <property type="entry name" value="Leucine zipper domain"/>
    <property type="match status" value="1"/>
</dbReference>
<evidence type="ECO:0000256" key="7">
    <source>
        <dbReference type="ARBA" id="ARBA00023242"/>
    </source>
</evidence>
<feature type="compositionally biased region" description="Polar residues" evidence="8">
    <location>
        <begin position="426"/>
        <end position="440"/>
    </location>
</feature>
<evidence type="ECO:0000256" key="4">
    <source>
        <dbReference type="ARBA" id="ARBA00023125"/>
    </source>
</evidence>
<dbReference type="GO" id="GO:0003677">
    <property type="term" value="F:DNA binding"/>
    <property type="evidence" value="ECO:0007669"/>
    <property type="project" value="UniProtKB-KW"/>
</dbReference>
<feature type="compositionally biased region" description="Low complexity" evidence="8">
    <location>
        <begin position="235"/>
        <end position="254"/>
    </location>
</feature>
<keyword evidence="6" id="KW-0834">Unfolded protein response</keyword>
<dbReference type="AlphaFoldDB" id="A0A167DCJ4"/>
<keyword evidence="11" id="KW-1185">Reference proteome</keyword>
<dbReference type="InterPro" id="IPR046347">
    <property type="entry name" value="bZIP_sf"/>
</dbReference>
<evidence type="ECO:0000313" key="10">
    <source>
        <dbReference type="EMBL" id="KZL83693.1"/>
    </source>
</evidence>
<proteinExistence type="inferred from homology"/>
<accession>A0A167DCJ4</accession>
<comment type="caution">
    <text evidence="10">The sequence shown here is derived from an EMBL/GenBank/DDBJ whole genome shotgun (WGS) entry which is preliminary data.</text>
</comment>
<dbReference type="PANTHER" id="PTHR46714">
    <property type="entry name" value="TRANSCRIPTIONAL ACTIVATOR HAC1"/>
    <property type="match status" value="1"/>
</dbReference>
<comment type="similarity">
    <text evidence="2">Belongs to the bZIP family.</text>
</comment>
<dbReference type="SMART" id="SM00338">
    <property type="entry name" value="BRLZ"/>
    <property type="match status" value="1"/>
</dbReference>
<feature type="compositionally biased region" description="Low complexity" evidence="8">
    <location>
        <begin position="535"/>
        <end position="556"/>
    </location>
</feature>
<sequence>MPEAILTSPSLGSHNPLETWRGGPACSQVTKEATLPTSCPQSCRHIASQHNFKEHSVLSTASKHPLQSIPLHWCLASVTHPTLSDSFIESTQPHHAFYLARQLWLYLFSIEELGRHLDTVQPTFNAPRIQTPGLCQPHTLGSTAASSFKTSYQPVPPRARSREGNLSTPTTSHTITMASWGQTSPMIKFEDSPAESFVSTPGELYPSLFGDANSATDNTVDPSDMMTPPPFNDDAAVSASAATTPAPSGAGSASPEKKQTKKRKSWGQVLPEPKTNLPPRKRAKTEDEKEQRRVERVLRNRRAAQSSRERKRLEVEALERRNKELESALQNVTKANQLLVEELNKFRRDSGMLTRSSSPLDPLHTNSVTLSQELFSSQDGHRPSMDETQSLVDDLMTTSQPNATVNPASLSPELSPIPESDEVTSEKQQTAETSIAKSTSDLTQRPAAMLCDLQCHLSEELPLSWLASQTPLHPTLAFYLQLQTLLVTSAVILSVCQRPLTQIAMSLKVGFSLPPTPSITNTIIWLVTLPPSFKTRSTSTSSSTTRSTAQPSQRTRNSAAILPTLRLKSLQRILTCSPTLARPLMDATMEALRLVSEGCDDRVGGLPTGFSAQRDSGCQQRTWLTGASLPSKEVLLTLLWALRVEERKMIRKGLLKDYTQTPHPVDRTSTPAKNFVLTVASKRKRGETDTNGSGKRFQLA</sequence>
<feature type="region of interest" description="Disordered" evidence="8">
    <location>
        <begin position="147"/>
        <end position="172"/>
    </location>
</feature>
<dbReference type="GO" id="GO:0005634">
    <property type="term" value="C:nucleus"/>
    <property type="evidence" value="ECO:0007669"/>
    <property type="project" value="UniProtKB-SubCell"/>
</dbReference>
<feature type="region of interest" description="Disordered" evidence="8">
    <location>
        <begin position="399"/>
        <end position="440"/>
    </location>
</feature>
<evidence type="ECO:0000313" key="11">
    <source>
        <dbReference type="Proteomes" id="UP000076584"/>
    </source>
</evidence>
<evidence type="ECO:0000256" key="8">
    <source>
        <dbReference type="SAM" id="MobiDB-lite"/>
    </source>
</evidence>
<dbReference type="EMBL" id="LFIW01001087">
    <property type="protein sequence ID" value="KZL83693.1"/>
    <property type="molecule type" value="Genomic_DNA"/>
</dbReference>
<comment type="subcellular location">
    <subcellularLocation>
        <location evidence="1">Nucleus</location>
    </subcellularLocation>
</comment>
<keyword evidence="4" id="KW-0238">DNA-binding</keyword>
<feature type="region of interest" description="Disordered" evidence="8">
    <location>
        <begin position="208"/>
        <end position="308"/>
    </location>
</feature>
<evidence type="ECO:0000259" key="9">
    <source>
        <dbReference type="PROSITE" id="PS50217"/>
    </source>
</evidence>
<dbReference type="STRING" id="1573173.A0A167DCJ4"/>
<feature type="domain" description="BZIP" evidence="9">
    <location>
        <begin position="290"/>
        <end position="347"/>
    </location>
</feature>
<dbReference type="GO" id="GO:0000981">
    <property type="term" value="F:DNA-binding transcription factor activity, RNA polymerase II-specific"/>
    <property type="evidence" value="ECO:0007669"/>
    <property type="project" value="InterPro"/>
</dbReference>
<dbReference type="PANTHER" id="PTHR46714:SF6">
    <property type="entry name" value="TRANSCRIPTIONAL ACTIVATOR HAC1"/>
    <property type="match status" value="1"/>
</dbReference>
<dbReference type="GO" id="GO:0006986">
    <property type="term" value="P:response to unfolded protein"/>
    <property type="evidence" value="ECO:0007669"/>
    <property type="project" value="UniProtKB-KW"/>
</dbReference>
<dbReference type="GO" id="GO:0045944">
    <property type="term" value="P:positive regulation of transcription by RNA polymerase II"/>
    <property type="evidence" value="ECO:0007669"/>
    <property type="project" value="InterPro"/>
</dbReference>
<evidence type="ECO:0000256" key="1">
    <source>
        <dbReference type="ARBA" id="ARBA00004123"/>
    </source>
</evidence>
<evidence type="ECO:0000256" key="2">
    <source>
        <dbReference type="ARBA" id="ARBA00007163"/>
    </source>
</evidence>
<feature type="compositionally biased region" description="Basic and acidic residues" evidence="8">
    <location>
        <begin position="284"/>
        <end position="298"/>
    </location>
</feature>